<dbReference type="Proteomes" id="UP000026962">
    <property type="component" value="Chromosome 8"/>
</dbReference>
<name>A0A0E0LUL0_ORYPU</name>
<keyword evidence="2" id="KW-1185">Reference proteome</keyword>
<dbReference type="HOGENOM" id="CLU_209963_0_0_1"/>
<dbReference type="Gramene" id="OPUNC08G12270.1">
    <property type="protein sequence ID" value="OPUNC08G12270.1"/>
    <property type="gene ID" value="OPUNC08G12270"/>
</dbReference>
<dbReference type="EnsemblPlants" id="OPUNC08G12270.1">
    <property type="protein sequence ID" value="OPUNC08G12270.1"/>
    <property type="gene ID" value="OPUNC08G12270"/>
</dbReference>
<organism evidence="1">
    <name type="scientific">Oryza punctata</name>
    <name type="common">Red rice</name>
    <dbReference type="NCBI Taxonomy" id="4537"/>
    <lineage>
        <taxon>Eukaryota</taxon>
        <taxon>Viridiplantae</taxon>
        <taxon>Streptophyta</taxon>
        <taxon>Embryophyta</taxon>
        <taxon>Tracheophyta</taxon>
        <taxon>Spermatophyta</taxon>
        <taxon>Magnoliopsida</taxon>
        <taxon>Liliopsida</taxon>
        <taxon>Poales</taxon>
        <taxon>Poaceae</taxon>
        <taxon>BOP clade</taxon>
        <taxon>Oryzoideae</taxon>
        <taxon>Oryzeae</taxon>
        <taxon>Oryzinae</taxon>
        <taxon>Oryza</taxon>
    </lineage>
</organism>
<sequence length="64" mass="6602">MVEGDSEVKALLCLPVLATATPSGNIHLLGGVAIGALVQLHFKGILRVKTLDSFGSDDVTILSV</sequence>
<dbReference type="AlphaFoldDB" id="A0A0E0LUL0"/>
<evidence type="ECO:0000313" key="1">
    <source>
        <dbReference type="EnsemblPlants" id="OPUNC08G12270.1"/>
    </source>
</evidence>
<reference evidence="1" key="1">
    <citation type="submission" date="2015-04" db="UniProtKB">
        <authorList>
            <consortium name="EnsemblPlants"/>
        </authorList>
    </citation>
    <scope>IDENTIFICATION</scope>
</reference>
<evidence type="ECO:0000313" key="2">
    <source>
        <dbReference type="Proteomes" id="UP000026962"/>
    </source>
</evidence>
<protein>
    <submittedName>
        <fullName evidence="1">Uncharacterized protein</fullName>
    </submittedName>
</protein>
<reference evidence="1" key="2">
    <citation type="submission" date="2018-05" db="EMBL/GenBank/DDBJ databases">
        <title>OpunRS2 (Oryza punctata Reference Sequence Version 2).</title>
        <authorList>
            <person name="Zhang J."/>
            <person name="Kudrna D."/>
            <person name="Lee S."/>
            <person name="Talag J."/>
            <person name="Welchert J."/>
            <person name="Wing R.A."/>
        </authorList>
    </citation>
    <scope>NUCLEOTIDE SEQUENCE [LARGE SCALE GENOMIC DNA]</scope>
</reference>
<proteinExistence type="predicted"/>
<accession>A0A0E0LUL0</accession>